<evidence type="ECO:0000313" key="3">
    <source>
        <dbReference type="Proteomes" id="UP000284296"/>
    </source>
</evidence>
<accession>A0A412Q103</accession>
<dbReference type="EMBL" id="QRXG01000029">
    <property type="protein sequence ID" value="RGT79284.1"/>
    <property type="molecule type" value="Genomic_DNA"/>
</dbReference>
<evidence type="ECO:0000313" key="2">
    <source>
        <dbReference type="EMBL" id="RGT79284.1"/>
    </source>
</evidence>
<dbReference type="SUPFAM" id="SSF47336">
    <property type="entry name" value="ACP-like"/>
    <property type="match status" value="1"/>
</dbReference>
<dbReference type="AlphaFoldDB" id="A0A412Q103"/>
<dbReference type="Pfam" id="PF00550">
    <property type="entry name" value="PP-binding"/>
    <property type="match status" value="1"/>
</dbReference>
<evidence type="ECO:0000259" key="1">
    <source>
        <dbReference type="PROSITE" id="PS50075"/>
    </source>
</evidence>
<feature type="domain" description="Carrier" evidence="1">
    <location>
        <begin position="12"/>
        <end position="89"/>
    </location>
</feature>
<gene>
    <name evidence="2" type="ORF">DWX06_13370</name>
</gene>
<dbReference type="InterPro" id="IPR009081">
    <property type="entry name" value="PP-bd_ACP"/>
</dbReference>
<dbReference type="Gene3D" id="1.10.1200.10">
    <property type="entry name" value="ACP-like"/>
    <property type="match status" value="1"/>
</dbReference>
<proteinExistence type="predicted"/>
<organism evidence="2 3">
    <name type="scientific">Agathobacter rectalis</name>
    <dbReference type="NCBI Taxonomy" id="39491"/>
    <lineage>
        <taxon>Bacteria</taxon>
        <taxon>Bacillati</taxon>
        <taxon>Bacillota</taxon>
        <taxon>Clostridia</taxon>
        <taxon>Lachnospirales</taxon>
        <taxon>Lachnospiraceae</taxon>
        <taxon>Agathobacter</taxon>
    </lineage>
</organism>
<protein>
    <submittedName>
        <fullName evidence="2">Acyl carrier protein</fullName>
    </submittedName>
</protein>
<dbReference type="InterPro" id="IPR036736">
    <property type="entry name" value="ACP-like_sf"/>
</dbReference>
<dbReference type="PROSITE" id="PS50075">
    <property type="entry name" value="CARRIER"/>
    <property type="match status" value="1"/>
</dbReference>
<reference evidence="2 3" key="1">
    <citation type="submission" date="2018-08" db="EMBL/GenBank/DDBJ databases">
        <title>A genome reference for cultivated species of the human gut microbiota.</title>
        <authorList>
            <person name="Zou Y."/>
            <person name="Xue W."/>
            <person name="Luo G."/>
        </authorList>
    </citation>
    <scope>NUCLEOTIDE SEQUENCE [LARGE SCALE GENOMIC DNA]</scope>
    <source>
        <strain evidence="2 3">AF18-16LB</strain>
    </source>
</reference>
<name>A0A412Q103_9FIRM</name>
<sequence>MIINFLIIIQEKMINYVSENIKNIFLNICPYIELDEKKKLADLGIDSLSFVKIVIEIEVFFVIKFNDEDLNYDKLNTLDDVCNYVLEKLRCVKQE</sequence>
<comment type="caution">
    <text evidence="2">The sequence shown here is derived from an EMBL/GenBank/DDBJ whole genome shotgun (WGS) entry which is preliminary data.</text>
</comment>
<dbReference type="Proteomes" id="UP000284296">
    <property type="component" value="Unassembled WGS sequence"/>
</dbReference>